<evidence type="ECO:0000313" key="2">
    <source>
        <dbReference type="EMBL" id="MBK1811292.1"/>
    </source>
</evidence>
<comment type="caution">
    <text evidence="2">The sequence shown here is derived from an EMBL/GenBank/DDBJ whole genome shotgun (WGS) entry which is preliminary data.</text>
</comment>
<dbReference type="Pfam" id="PF00550">
    <property type="entry name" value="PP-binding"/>
    <property type="match status" value="1"/>
</dbReference>
<dbReference type="Proteomes" id="UP000596739">
    <property type="component" value="Unassembled WGS sequence"/>
</dbReference>
<protein>
    <submittedName>
        <fullName evidence="2">Acyl carrier protein</fullName>
    </submittedName>
</protein>
<dbReference type="Gene3D" id="1.10.1200.10">
    <property type="entry name" value="ACP-like"/>
    <property type="match status" value="1"/>
</dbReference>
<name>A0ABS1EPL6_9CLOT</name>
<dbReference type="EMBL" id="JAENHN010000037">
    <property type="protein sequence ID" value="MBK1811292.1"/>
    <property type="molecule type" value="Genomic_DNA"/>
</dbReference>
<reference evidence="3" key="1">
    <citation type="submission" date="2021-01" db="EMBL/GenBank/DDBJ databases">
        <title>Genome public.</title>
        <authorList>
            <person name="Liu C."/>
            <person name="Sun Q."/>
        </authorList>
    </citation>
    <scope>NUCLEOTIDE SEQUENCE [LARGE SCALE GENOMIC DNA]</scope>
    <source>
        <strain evidence="3">YIM B02505</strain>
    </source>
</reference>
<keyword evidence="3" id="KW-1185">Reference proteome</keyword>
<sequence>MKGMYDLFLYHTIVKMENKKKEIKKTDISNIKDQVIKIILSTIGERTNKDISVSDSISDLKVDSIVFIKIVVAIEDAFGFEFEDNKLSISVFPTIQSIIDYVESR</sequence>
<dbReference type="InterPro" id="IPR036736">
    <property type="entry name" value="ACP-like_sf"/>
</dbReference>
<evidence type="ECO:0000313" key="3">
    <source>
        <dbReference type="Proteomes" id="UP000596739"/>
    </source>
</evidence>
<proteinExistence type="predicted"/>
<organism evidence="2 3">
    <name type="scientific">Clostridium yunnanense</name>
    <dbReference type="NCBI Taxonomy" id="2800325"/>
    <lineage>
        <taxon>Bacteria</taxon>
        <taxon>Bacillati</taxon>
        <taxon>Bacillota</taxon>
        <taxon>Clostridia</taxon>
        <taxon>Eubacteriales</taxon>
        <taxon>Clostridiaceae</taxon>
        <taxon>Clostridium</taxon>
    </lineage>
</organism>
<dbReference type="SUPFAM" id="SSF47336">
    <property type="entry name" value="ACP-like"/>
    <property type="match status" value="1"/>
</dbReference>
<gene>
    <name evidence="2" type="ORF">JHL18_11710</name>
</gene>
<dbReference type="PROSITE" id="PS50075">
    <property type="entry name" value="CARRIER"/>
    <property type="match status" value="1"/>
</dbReference>
<accession>A0ABS1EPL6</accession>
<dbReference type="RefSeq" id="WP_200269358.1">
    <property type="nucleotide sequence ID" value="NZ_JAENHN010000037.1"/>
</dbReference>
<evidence type="ECO:0000259" key="1">
    <source>
        <dbReference type="PROSITE" id="PS50075"/>
    </source>
</evidence>
<dbReference type="InterPro" id="IPR009081">
    <property type="entry name" value="PP-bd_ACP"/>
</dbReference>
<feature type="domain" description="Carrier" evidence="1">
    <location>
        <begin position="26"/>
        <end position="105"/>
    </location>
</feature>